<gene>
    <name evidence="3" type="ORF">JF922_18240</name>
</gene>
<organism evidence="3 4">
    <name type="scientific">Candidatus Nephthysia bennettiae</name>
    <dbReference type="NCBI Taxonomy" id="3127016"/>
    <lineage>
        <taxon>Bacteria</taxon>
        <taxon>Bacillati</taxon>
        <taxon>Candidatus Dormiibacterota</taxon>
        <taxon>Candidatus Dormibacteria</taxon>
        <taxon>Candidatus Dormibacterales</taxon>
        <taxon>Candidatus Dormibacteraceae</taxon>
        <taxon>Candidatus Nephthysia</taxon>
    </lineage>
</organism>
<reference evidence="3" key="1">
    <citation type="submission" date="2020-10" db="EMBL/GenBank/DDBJ databases">
        <title>Ca. Dormibacterota MAGs.</title>
        <authorList>
            <person name="Montgomery K."/>
        </authorList>
    </citation>
    <scope>NUCLEOTIDE SEQUENCE [LARGE SCALE GENOMIC DNA]</scope>
    <source>
        <strain evidence="3">SC8812_S17_10</strain>
    </source>
</reference>
<dbReference type="PANTHER" id="PTHR47099:SF1">
    <property type="entry name" value="METHYLCOBAMIDE:COM METHYLTRANSFERASE MTBA"/>
    <property type="match status" value="1"/>
</dbReference>
<dbReference type="GO" id="GO:0004853">
    <property type="term" value="F:uroporphyrinogen decarboxylase activity"/>
    <property type="evidence" value="ECO:0007669"/>
    <property type="project" value="InterPro"/>
</dbReference>
<dbReference type="AlphaFoldDB" id="A0A934NAQ0"/>
<dbReference type="GO" id="GO:0006779">
    <property type="term" value="P:porphyrin-containing compound biosynthetic process"/>
    <property type="evidence" value="ECO:0007669"/>
    <property type="project" value="InterPro"/>
</dbReference>
<accession>A0A934NAQ0</accession>
<evidence type="ECO:0000313" key="4">
    <source>
        <dbReference type="Proteomes" id="UP000612893"/>
    </source>
</evidence>
<keyword evidence="4" id="KW-1185">Reference proteome</keyword>
<dbReference type="Gene3D" id="3.20.20.210">
    <property type="match status" value="1"/>
</dbReference>
<dbReference type="Proteomes" id="UP000612893">
    <property type="component" value="Unassembled WGS sequence"/>
</dbReference>
<dbReference type="RefSeq" id="WP_338203672.1">
    <property type="nucleotide sequence ID" value="NZ_JAEKNR010000178.1"/>
</dbReference>
<evidence type="ECO:0000313" key="3">
    <source>
        <dbReference type="EMBL" id="MBJ7600004.1"/>
    </source>
</evidence>
<dbReference type="Pfam" id="PF01208">
    <property type="entry name" value="URO-D"/>
    <property type="match status" value="1"/>
</dbReference>
<dbReference type="InterPro" id="IPR000257">
    <property type="entry name" value="Uroporphyrinogen_deCOase"/>
</dbReference>
<name>A0A934NAQ0_9BACT</name>
<dbReference type="EMBL" id="JAEKNR010000178">
    <property type="protein sequence ID" value="MBJ7600004.1"/>
    <property type="molecule type" value="Genomic_DNA"/>
</dbReference>
<dbReference type="InterPro" id="IPR052024">
    <property type="entry name" value="Methanogen_methyltrans"/>
</dbReference>
<proteinExistence type="predicted"/>
<evidence type="ECO:0000256" key="1">
    <source>
        <dbReference type="SAM" id="MobiDB-lite"/>
    </source>
</evidence>
<evidence type="ECO:0000259" key="2">
    <source>
        <dbReference type="Pfam" id="PF01208"/>
    </source>
</evidence>
<dbReference type="SUPFAM" id="SSF51726">
    <property type="entry name" value="UROD/MetE-like"/>
    <property type="match status" value="1"/>
</dbReference>
<dbReference type="PANTHER" id="PTHR47099">
    <property type="entry name" value="METHYLCOBAMIDE:COM METHYLTRANSFERASE MTBA"/>
    <property type="match status" value="1"/>
</dbReference>
<protein>
    <recommendedName>
        <fullName evidence="2">Uroporphyrinogen decarboxylase (URO-D) domain-containing protein</fullName>
    </recommendedName>
</protein>
<sequence length="328" mass="35558">MDSSTRVRAALEGGKADRPPAGAWGHTYREEWNAEQLAEVTVDRARRLGWDFVKFQPRATFFAEAFGNRYRPAGHRLKGPILEDAAVPDLDAWSRLELVDQGVLDEQARAIGLVARELGDGVPVIQTVFSPLSVGDYLVGREKRRLIRELRQHPDVVLPALEKVQDALIDFARKSVEAGAAGIFYAISGFATPDAMPVDVYDNLVFPIDLRITESFPAAAWFNVVHLCGSHVNMDVARRLPVGAVSYSVHNAGNPSLAEARRLTGKAVMGGLEQRGALVGGPAEAIEEQVRQAIAETGGDHLLLAPGCSVPPRAREENLAVMMRAAAA</sequence>
<dbReference type="InterPro" id="IPR038071">
    <property type="entry name" value="UROD/MetE-like_sf"/>
</dbReference>
<feature type="domain" description="Uroporphyrinogen decarboxylase (URO-D)" evidence="2">
    <location>
        <begin position="33"/>
        <end position="326"/>
    </location>
</feature>
<comment type="caution">
    <text evidence="3">The sequence shown here is derived from an EMBL/GenBank/DDBJ whole genome shotgun (WGS) entry which is preliminary data.</text>
</comment>
<feature type="region of interest" description="Disordered" evidence="1">
    <location>
        <begin position="1"/>
        <end position="23"/>
    </location>
</feature>